<feature type="transmembrane region" description="Helical" evidence="6">
    <location>
        <begin position="1318"/>
        <end position="1342"/>
    </location>
</feature>
<dbReference type="InterPro" id="IPR017873">
    <property type="entry name" value="Cys-rich_GLG1_repeat_euk"/>
</dbReference>
<dbReference type="Pfam" id="PF00839">
    <property type="entry name" value="Cys_rich_FGFR"/>
    <property type="match status" value="10"/>
</dbReference>
<keyword evidence="6" id="KW-0812">Transmembrane</keyword>
<keyword evidence="1" id="KW-0004">4Fe-4S</keyword>
<dbReference type="EMBL" id="CP126213">
    <property type="protein sequence ID" value="WIA15697.1"/>
    <property type="molecule type" value="Genomic_DNA"/>
</dbReference>
<dbReference type="InterPro" id="IPR036008">
    <property type="entry name" value="Aconitase_4Fe-4S_dom"/>
</dbReference>
<dbReference type="InterPro" id="IPR001030">
    <property type="entry name" value="Acoase/IPM_deHydtase_lsu_aba"/>
</dbReference>
<feature type="domain" description="Aconitase/3-isopropylmalate dehydratase large subunit alpha/beta/alpha" evidence="7">
    <location>
        <begin position="369"/>
        <end position="508"/>
    </location>
</feature>
<dbReference type="InterPro" id="IPR033941">
    <property type="entry name" value="IPMI_cat"/>
</dbReference>
<evidence type="ECO:0000259" key="7">
    <source>
        <dbReference type="Pfam" id="PF00330"/>
    </source>
</evidence>
<keyword evidence="2" id="KW-0479">Metal-binding</keyword>
<dbReference type="Gene3D" id="3.30.499.10">
    <property type="entry name" value="Aconitase, domain 3"/>
    <property type="match status" value="3"/>
</dbReference>
<dbReference type="SUPFAM" id="SSF48371">
    <property type="entry name" value="ARM repeat"/>
    <property type="match status" value="1"/>
</dbReference>
<dbReference type="InterPro" id="IPR015931">
    <property type="entry name" value="Acnase/IPM_dHydase_lsu_aba_1/3"/>
</dbReference>
<keyword evidence="9" id="KW-1185">Reference proteome</keyword>
<dbReference type="PANTHER" id="PTHR43822">
    <property type="entry name" value="HOMOACONITASE, MITOCHONDRIAL-RELATED"/>
    <property type="match status" value="1"/>
</dbReference>
<evidence type="ECO:0000313" key="8">
    <source>
        <dbReference type="EMBL" id="WIA15697.1"/>
    </source>
</evidence>
<evidence type="ECO:0000256" key="5">
    <source>
        <dbReference type="ARBA" id="ARBA00023239"/>
    </source>
</evidence>
<gene>
    <name evidence="8" type="ORF">OEZ85_002320</name>
</gene>
<dbReference type="SUPFAM" id="SSF53732">
    <property type="entry name" value="Aconitase iron-sulfur domain"/>
    <property type="match status" value="1"/>
</dbReference>
<keyword evidence="6" id="KW-0472">Membrane</keyword>
<keyword evidence="5" id="KW-0456">Lyase</keyword>
<dbReference type="CDD" id="cd01583">
    <property type="entry name" value="IPMI"/>
    <property type="match status" value="1"/>
</dbReference>
<dbReference type="InterPro" id="IPR016024">
    <property type="entry name" value="ARM-type_fold"/>
</dbReference>
<evidence type="ECO:0000256" key="4">
    <source>
        <dbReference type="ARBA" id="ARBA00023014"/>
    </source>
</evidence>
<dbReference type="Pfam" id="PF00330">
    <property type="entry name" value="Aconitase"/>
    <property type="match status" value="3"/>
</dbReference>
<evidence type="ECO:0000313" key="9">
    <source>
        <dbReference type="Proteomes" id="UP001244341"/>
    </source>
</evidence>
<proteinExistence type="predicted"/>
<organism evidence="8 9">
    <name type="scientific">Tetradesmus obliquus</name>
    <name type="common">Green alga</name>
    <name type="synonym">Acutodesmus obliquus</name>
    <dbReference type="NCBI Taxonomy" id="3088"/>
    <lineage>
        <taxon>Eukaryota</taxon>
        <taxon>Viridiplantae</taxon>
        <taxon>Chlorophyta</taxon>
        <taxon>core chlorophytes</taxon>
        <taxon>Chlorophyceae</taxon>
        <taxon>CS clade</taxon>
        <taxon>Sphaeropleales</taxon>
        <taxon>Scenedesmaceae</taxon>
        <taxon>Tetradesmus</taxon>
    </lineage>
</organism>
<dbReference type="PRINTS" id="PR00415">
    <property type="entry name" value="ACONITASE"/>
</dbReference>
<name>A0ABY8U2L8_TETOB</name>
<keyword evidence="6" id="KW-1133">Transmembrane helix</keyword>
<evidence type="ECO:0000256" key="6">
    <source>
        <dbReference type="SAM" id="Phobius"/>
    </source>
</evidence>
<feature type="domain" description="Aconitase/3-isopropylmalate dehydratase large subunit alpha/beta/alpha" evidence="7">
    <location>
        <begin position="55"/>
        <end position="216"/>
    </location>
</feature>
<dbReference type="InterPro" id="IPR050067">
    <property type="entry name" value="IPM_dehydratase_rel_enz"/>
</dbReference>
<feature type="domain" description="Aconitase/3-isopropylmalate dehydratase large subunit alpha/beta/alpha" evidence="7">
    <location>
        <begin position="229"/>
        <end position="367"/>
    </location>
</feature>
<keyword evidence="3" id="KW-0408">Iron</keyword>
<evidence type="ECO:0000256" key="1">
    <source>
        <dbReference type="ARBA" id="ARBA00022485"/>
    </source>
</evidence>
<evidence type="ECO:0000256" key="2">
    <source>
        <dbReference type="ARBA" id="ARBA00022723"/>
    </source>
</evidence>
<dbReference type="Proteomes" id="UP001244341">
    <property type="component" value="Chromosome 6b"/>
</dbReference>
<sequence>MAFVLSSKGLQASTGKPCAGASRQQVKVNAVVAPPTAARSPASTGSVKNPMTMTEKILANHSDNKLVVPGQNIWTKVDKLMTHDVCGPGTFGIFQKEFGENAQVWDRERVVIIPDHYIFTADPRANRNVDILREMAGKYNIKYFYDIQDRSNFKANPDYKGVCHVALAQEGHCKPGEVLFGTDSHTCNAGAFGQFATGVGNTDAGFILGTGKLLIKRRRGGVCEGNTGAGFILGTGKLLIKVPPTMRFVLDGEMPEYLLAKDLILQIIGEISVAGATYKAMEFIGSAIEGMNMDERMTVCNMVVEAGGKNGVIAPDQTTFDYVRERTSEEFEPVYTDAAASFCADYKWDVSKLEPLVAAPHSPDNRKTARECSDVKIDRVYIGSCTGGKTEDFMSAAKLFHRAKRQVKVPTYLVPATQKVWADVYTLPVPGCDGKTAAEIFEEAGCTTPAAPSCAACLGGPRDTFARMNEPEVCVSTTNRNFPGRMGHKEGQVYLASPYTAAASALKGFVCDPREYIASAEDKPAAPAPAAAPKTSKIIESAGETQLPNGVGDVAKDGACKADAAAFCKDATPGEGRLAMCLIKRIKQAQQGNVAGRMVRPKCEEAVAAYKVERSKHINKDPALARACKDDAAKFCKSVSDTSTPGSVLICLRGNQKKLTTQCQGEILRTQAEIAEDWRLDPQLYSACSASAAKLCADAEPGTEVDCLLAASTSLDWTCLGHVVRVEKEAAGDIRLNMRLFRACVNDQKKFCKGVEPGHMRVQECLEDAMDKAGFSGGCKAVLEEVIAMRVADFRLDTGLLDACEDDLATTCSTNVEKMEKSKEEKERAMACLQQFKEELASDACRDKVHRKMQRMSRDIRFDDVLANACQADRKSYCPDVQPGSARVIRCLQDHRSSLSQTCAAALFDHEVKMAEDIDFKYPTRKACAWEISNFCKNIPHGHARVIRCLQSRLDDEDMSPECKAEVVRDQNRMAQDYRLNWRLKTACKADIGSLCAGLCNDKEGQMCGGVVLQCLQDKQDNITSPACSEEVFYYQLMEVTDFRNDVILAEACRGDVDKYCKDVQPGEGRVHTCLRHSMNFLSPACAREEAKLQALEFRDIRLKPKLAKVCSEERAVYCKDVKPGKARVITCLVEAMAQPNFGAECRAELQQRQSAVKNDYRYDIGVMTGCRDDIEAFCAEEKTKLRGNATVLRCLVANFDKTGESCQAEMSRAALTRECDADVDAFCPKGAKARPGGMFTIGAVGRCLSKALVQAKSLAPKCRQLVLVAAPKDSRVYLRYPESTSALITKIAELQRAAGLEAVLVDPYRRDGGSVTVTGWVALACIVSLILVSVGGVVMLARRLSGADKPHTHYVKSGDA</sequence>
<dbReference type="PROSITE" id="PS51289">
    <property type="entry name" value="GLG1_C_RICH"/>
    <property type="match status" value="4"/>
</dbReference>
<keyword evidence="4" id="KW-0411">Iron-sulfur</keyword>
<accession>A0ABY8U2L8</accession>
<evidence type="ECO:0000256" key="3">
    <source>
        <dbReference type="ARBA" id="ARBA00023004"/>
    </source>
</evidence>
<dbReference type="InterPro" id="IPR001893">
    <property type="entry name" value="Cys-rich_GLG1_repeat"/>
</dbReference>
<dbReference type="PANTHER" id="PTHR43822:SF2">
    <property type="entry name" value="HOMOACONITASE, MITOCHONDRIAL"/>
    <property type="match status" value="1"/>
</dbReference>
<reference evidence="8 9" key="1">
    <citation type="submission" date="2023-05" db="EMBL/GenBank/DDBJ databases">
        <title>A 100% complete, gapless, phased diploid assembly of the Scenedesmus obliquus UTEX 3031 genome.</title>
        <authorList>
            <person name="Biondi T.C."/>
            <person name="Hanschen E.R."/>
            <person name="Kwon T."/>
            <person name="Eng W."/>
            <person name="Kruse C.P.S."/>
            <person name="Koehler S.I."/>
            <person name="Kunde Y."/>
            <person name="Gleasner C.D."/>
            <person name="You Mak K.T."/>
            <person name="Polle J."/>
            <person name="Hovde B.T."/>
            <person name="Starkenburg S.R."/>
        </authorList>
    </citation>
    <scope>NUCLEOTIDE SEQUENCE [LARGE SCALE GENOMIC DNA]</scope>
    <source>
        <strain evidence="8 9">DOE0152z</strain>
    </source>
</reference>
<protein>
    <recommendedName>
        <fullName evidence="7">Aconitase/3-isopropylmalate dehydratase large subunit alpha/beta/alpha domain-containing protein</fullName>
    </recommendedName>
</protein>